<dbReference type="OMA" id="DQFAYFP"/>
<dbReference type="Proteomes" id="UP000219338">
    <property type="component" value="Unassembled WGS sequence"/>
</dbReference>
<proteinExistence type="predicted"/>
<dbReference type="OrthoDB" id="10261524at2759"/>
<gene>
    <name evidence="1" type="ORF">ARMOST_00907</name>
</gene>
<dbReference type="PANTHER" id="PTHR37325">
    <property type="entry name" value="OXIDOREDUCTASE 21 KDA SUBUNIT, PUTATIVE (AFU_ORTHOLOGUE AFUA_4G05910)-RELATED"/>
    <property type="match status" value="1"/>
</dbReference>
<evidence type="ECO:0000313" key="2">
    <source>
        <dbReference type="Proteomes" id="UP000219338"/>
    </source>
</evidence>
<dbReference type="PANTHER" id="PTHR37325:SF1">
    <property type="entry name" value="OXIDOREDUCTASE 21 KDA SUBUNIT, PUTATIVE (AFU_ORTHOLOGUE AFUA_4G05910)-RELATED"/>
    <property type="match status" value="1"/>
</dbReference>
<keyword evidence="2" id="KW-1185">Reference proteome</keyword>
<dbReference type="EMBL" id="FUEG01000001">
    <property type="protein sequence ID" value="SJK97654.1"/>
    <property type="molecule type" value="Genomic_DNA"/>
</dbReference>
<protein>
    <submittedName>
        <fullName evidence="1">Uncharacterized protein</fullName>
    </submittedName>
</protein>
<organism evidence="1 2">
    <name type="scientific">Armillaria ostoyae</name>
    <name type="common">Armillaria root rot fungus</name>
    <dbReference type="NCBI Taxonomy" id="47428"/>
    <lineage>
        <taxon>Eukaryota</taxon>
        <taxon>Fungi</taxon>
        <taxon>Dikarya</taxon>
        <taxon>Basidiomycota</taxon>
        <taxon>Agaricomycotina</taxon>
        <taxon>Agaricomycetes</taxon>
        <taxon>Agaricomycetidae</taxon>
        <taxon>Agaricales</taxon>
        <taxon>Marasmiineae</taxon>
        <taxon>Physalacriaceae</taxon>
        <taxon>Armillaria</taxon>
    </lineage>
</organism>
<evidence type="ECO:0000313" key="1">
    <source>
        <dbReference type="EMBL" id="SJK97654.1"/>
    </source>
</evidence>
<dbReference type="AlphaFoldDB" id="A0A284QMH5"/>
<reference evidence="2" key="1">
    <citation type="journal article" date="2017" name="Nat. Ecol. Evol.">
        <title>Genome expansion and lineage-specific genetic innovations in the forest pathogenic fungi Armillaria.</title>
        <authorList>
            <person name="Sipos G."/>
            <person name="Prasanna A.N."/>
            <person name="Walter M.C."/>
            <person name="O'Connor E."/>
            <person name="Balint B."/>
            <person name="Krizsan K."/>
            <person name="Kiss B."/>
            <person name="Hess J."/>
            <person name="Varga T."/>
            <person name="Slot J."/>
            <person name="Riley R."/>
            <person name="Boka B."/>
            <person name="Rigling D."/>
            <person name="Barry K."/>
            <person name="Lee J."/>
            <person name="Mihaltcheva S."/>
            <person name="LaButti K."/>
            <person name="Lipzen A."/>
            <person name="Waldron R."/>
            <person name="Moloney N.M."/>
            <person name="Sperisen C."/>
            <person name="Kredics L."/>
            <person name="Vagvoelgyi C."/>
            <person name="Patrignani A."/>
            <person name="Fitzpatrick D."/>
            <person name="Nagy I."/>
            <person name="Doyle S."/>
            <person name="Anderson J.B."/>
            <person name="Grigoriev I.V."/>
            <person name="Gueldener U."/>
            <person name="Muensterkoetter M."/>
            <person name="Nagy L.G."/>
        </authorList>
    </citation>
    <scope>NUCLEOTIDE SEQUENCE [LARGE SCALE GENOMIC DNA]</scope>
    <source>
        <strain evidence="2">C18/9</strain>
    </source>
</reference>
<name>A0A284QMH5_ARMOS</name>
<accession>A0A284QMH5</accession>
<sequence length="141" mass="15763">MATKKAAESTLYHLSPKGFWKKFRKSSTPSDIAENPYWKRDVRRAYPQLSVMTQTELSTLLIEHSIPQAVAAPAEGEQAVAAPKPAMELSAAIAMITSTNKVFSESNLPPSLPIPHKRWRPVRSPDAPHPPYSYFPMSLYK</sequence>
<dbReference type="STRING" id="47428.A0A284QMH5"/>
<dbReference type="InterPro" id="IPR016813">
    <property type="entry name" value="NADH_Ub_cplx-1_21kDa"/>
</dbReference>